<name>A0A6M3L878_9ZZZZ</name>
<dbReference type="EMBL" id="MT142856">
    <property type="protein sequence ID" value="QJA89614.1"/>
    <property type="molecule type" value="Genomic_DNA"/>
</dbReference>
<dbReference type="AlphaFoldDB" id="A0A6M3L878"/>
<evidence type="ECO:0000313" key="1">
    <source>
        <dbReference type="EMBL" id="QJA89614.1"/>
    </source>
</evidence>
<reference evidence="1" key="1">
    <citation type="submission" date="2020-03" db="EMBL/GenBank/DDBJ databases">
        <title>The deep terrestrial virosphere.</title>
        <authorList>
            <person name="Holmfeldt K."/>
            <person name="Nilsson E."/>
            <person name="Simone D."/>
            <person name="Lopez-Fernandez M."/>
            <person name="Wu X."/>
            <person name="de Brujin I."/>
            <person name="Lundin D."/>
            <person name="Andersson A."/>
            <person name="Bertilsson S."/>
            <person name="Dopson M."/>
        </authorList>
    </citation>
    <scope>NUCLEOTIDE SEQUENCE</scope>
    <source>
        <strain evidence="1">MM415B02525</strain>
    </source>
</reference>
<dbReference type="PROSITE" id="PS51257">
    <property type="entry name" value="PROKAR_LIPOPROTEIN"/>
    <property type="match status" value="1"/>
</dbReference>
<gene>
    <name evidence="1" type="ORF">MM415B02525_0016</name>
</gene>
<organism evidence="1">
    <name type="scientific">viral metagenome</name>
    <dbReference type="NCBI Taxonomy" id="1070528"/>
    <lineage>
        <taxon>unclassified sequences</taxon>
        <taxon>metagenomes</taxon>
        <taxon>organismal metagenomes</taxon>
    </lineage>
</organism>
<protein>
    <submittedName>
        <fullName evidence="1">Uncharacterized protein</fullName>
    </submittedName>
</protein>
<proteinExistence type="predicted"/>
<accession>A0A6M3L878</accession>
<sequence>MRLLLIALLIAMVTGVGCAERPPPIILQPVVVPSILPSTNGTTAPNPIVIPIDAYEPSLYIKNATVRDIGTSTAILEYDTTIPSLGTIILIAAEKEFSRYYNATKETTHYQALTHLKPSTMYTVVIEATGSASDRTVFTFNTLTPVDMEYGGGGYGYGGYGGYYPPTPIGIITGAWYDGEGSFNSDIWSVNAYPAEVKQCRIKVVNYLGYSVTVKLTATLIENPVGGECKVVVLGSDLVVANGTESYFEVSASVLGDAPTGLYKINLELGYE</sequence>